<gene>
    <name evidence="2" type="ORF">AOC03_06000</name>
</gene>
<evidence type="ECO:0000313" key="3">
    <source>
        <dbReference type="Proteomes" id="UP000059847"/>
    </source>
</evidence>
<dbReference type="PANTHER" id="PTHR46928:SF1">
    <property type="entry name" value="MESENCHYME-SPECIFIC CELL SURFACE GLYCOPROTEIN"/>
    <property type="match status" value="1"/>
</dbReference>
<keyword evidence="3" id="KW-1185">Reference proteome</keyword>
<dbReference type="InterPro" id="IPR011044">
    <property type="entry name" value="Quino_amine_DH_bsu"/>
</dbReference>
<protein>
    <recommendedName>
        <fullName evidence="1">Choice-of-anchor I domain-containing protein</fullName>
    </recommendedName>
</protein>
<dbReference type="AlphaFoldDB" id="A0A0M4U4M8"/>
<dbReference type="Pfam" id="PF22494">
    <property type="entry name" value="choice_anch_I"/>
    <property type="match status" value="1"/>
</dbReference>
<dbReference type="NCBIfam" id="NF038117">
    <property type="entry name" value="choice_anch_I"/>
    <property type="match status" value="1"/>
</dbReference>
<feature type="domain" description="Choice-of-anchor I" evidence="1">
    <location>
        <begin position="58"/>
        <end position="551"/>
    </location>
</feature>
<dbReference type="Proteomes" id="UP000059847">
    <property type="component" value="Chromosome"/>
</dbReference>
<sequence>MLAITALTACNADDDKKNNNNNNEIVSGVVQEPVESVIYSKVTFVPAGSYVHGGFKESAAEITAFHPATQRVFVVNAQNKKADVLHLKNIHNPTLVTSLDVSDIGSTVNSVAVHGDIVALAVQANVKTDKGYVVLYDAKTLARISSIEVGALPDMLTFTPDGKTLLVANEGEPDDQYQIDPEGSVSIINLTDVNRPIVMTATFDAYNSQKQSLIDSGVRIFGQKADGTMSSVAEDLEPEYITVAEDGKTAYVSLQENNAIAFIDIASATVTSIKALGAKDHSKIGNELDVSNKDGGINITTWPVMGMYMPDAIDTYSIGKKNYIVTANEGDAREWGSFNEEISIKDIKVDGSKYNTLACHGFDCVNDKALGKLAFSSVMGDANKQGVYGTLYSFGARSFSIWDADNMSAPIYDSGSLMEKYVADKYPKNFNASNDKNDFDNRSNNKGIEPEGIVIGRVGAQTIAFVGLERISSIMAFDVTDPLNVKLLGEINTRSFDDAKLAAAKKGTAAANADGDLGPEGLTFISKADSPSGKPLLLVGFEVSGTSRVFELDFTTS</sequence>
<accession>A0A0M4U4M8</accession>
<dbReference type="InterPro" id="IPR055188">
    <property type="entry name" value="Choice_anch_I"/>
</dbReference>
<dbReference type="Gene3D" id="2.130.10.10">
    <property type="entry name" value="YVTN repeat-like/Quinoprotein amine dehydrogenase"/>
    <property type="match status" value="1"/>
</dbReference>
<dbReference type="EMBL" id="CP012678">
    <property type="protein sequence ID" value="ALF59656.1"/>
    <property type="molecule type" value="Genomic_DNA"/>
</dbReference>
<reference evidence="2 3" key="1">
    <citation type="submission" date="2015-09" db="EMBL/GenBank/DDBJ databases">
        <title>Complete genome of Psychrobacter urativorans R10.10B.</title>
        <authorList>
            <person name="See-Too W.S."/>
            <person name="Chan K.G."/>
        </authorList>
    </citation>
    <scope>NUCLEOTIDE SEQUENCE [LARGE SCALE GENOMIC DNA]</scope>
    <source>
        <strain evidence="2 3">R10.10B</strain>
    </source>
</reference>
<organism evidence="2 3">
    <name type="scientific">Psychrobacter urativorans</name>
    <dbReference type="NCBI Taxonomy" id="45610"/>
    <lineage>
        <taxon>Bacteria</taxon>
        <taxon>Pseudomonadati</taxon>
        <taxon>Pseudomonadota</taxon>
        <taxon>Gammaproteobacteria</taxon>
        <taxon>Moraxellales</taxon>
        <taxon>Moraxellaceae</taxon>
        <taxon>Psychrobacter</taxon>
    </lineage>
</organism>
<proteinExistence type="predicted"/>
<dbReference type="KEGG" id="pur:AOC03_06000"/>
<evidence type="ECO:0000259" key="1">
    <source>
        <dbReference type="Pfam" id="PF22494"/>
    </source>
</evidence>
<dbReference type="SUPFAM" id="SSF50969">
    <property type="entry name" value="YVTN repeat-like/Quinoprotein amine dehydrogenase"/>
    <property type="match status" value="1"/>
</dbReference>
<dbReference type="STRING" id="45610.AOC03_06000"/>
<name>A0A0M4U4M8_9GAMM</name>
<dbReference type="PANTHER" id="PTHR46928">
    <property type="entry name" value="MESENCHYME-SPECIFIC CELL SURFACE GLYCOPROTEIN"/>
    <property type="match status" value="1"/>
</dbReference>
<evidence type="ECO:0000313" key="2">
    <source>
        <dbReference type="EMBL" id="ALF59656.1"/>
    </source>
</evidence>
<dbReference type="InterPro" id="IPR052956">
    <property type="entry name" value="Mesenchyme-surface_protein"/>
</dbReference>
<dbReference type="InterPro" id="IPR015943">
    <property type="entry name" value="WD40/YVTN_repeat-like_dom_sf"/>
</dbReference>